<keyword evidence="1" id="KW-0472">Membrane</keyword>
<dbReference type="Proteomes" id="UP001596015">
    <property type="component" value="Unassembled WGS sequence"/>
</dbReference>
<sequence length="56" mass="6099">MIPYNFFSFMGMASGPFLGALLFGLGGFPLLFSIAALLFLLIALLAWRNLMSAQRA</sequence>
<keyword evidence="1" id="KW-0812">Transmembrane</keyword>
<evidence type="ECO:0000313" key="2">
    <source>
        <dbReference type="EMBL" id="MFC4415066.1"/>
    </source>
</evidence>
<dbReference type="EMBL" id="JBHSEO010000008">
    <property type="protein sequence ID" value="MFC4415066.1"/>
    <property type="molecule type" value="Genomic_DNA"/>
</dbReference>
<proteinExistence type="predicted"/>
<accession>A0ABV8XAX7</accession>
<keyword evidence="1" id="KW-1133">Transmembrane helix</keyword>
<protein>
    <recommendedName>
        <fullName evidence="4">Major facilitator superfamily (MFS) profile domain-containing protein</fullName>
    </recommendedName>
</protein>
<keyword evidence="3" id="KW-1185">Reference proteome</keyword>
<gene>
    <name evidence="2" type="ORF">ACFO0E_01350</name>
</gene>
<dbReference type="RefSeq" id="WP_246941560.1">
    <property type="nucleotide sequence ID" value="NZ_JAKGAK010000010.1"/>
</dbReference>
<feature type="transmembrane region" description="Helical" evidence="1">
    <location>
        <begin position="20"/>
        <end position="47"/>
    </location>
</feature>
<organism evidence="2 3">
    <name type="scientific">Chromohalobacter beijerinckii</name>
    <dbReference type="NCBI Taxonomy" id="86179"/>
    <lineage>
        <taxon>Bacteria</taxon>
        <taxon>Pseudomonadati</taxon>
        <taxon>Pseudomonadota</taxon>
        <taxon>Gammaproteobacteria</taxon>
        <taxon>Oceanospirillales</taxon>
        <taxon>Halomonadaceae</taxon>
        <taxon>Chromohalobacter</taxon>
    </lineage>
</organism>
<name>A0ABV8XAX7_9GAMM</name>
<evidence type="ECO:0008006" key="4">
    <source>
        <dbReference type="Google" id="ProtNLM"/>
    </source>
</evidence>
<comment type="caution">
    <text evidence="2">The sequence shown here is derived from an EMBL/GenBank/DDBJ whole genome shotgun (WGS) entry which is preliminary data.</text>
</comment>
<reference evidence="3" key="1">
    <citation type="journal article" date="2019" name="Int. J. Syst. Evol. Microbiol.">
        <title>The Global Catalogue of Microorganisms (GCM) 10K type strain sequencing project: providing services to taxonomists for standard genome sequencing and annotation.</title>
        <authorList>
            <consortium name="The Broad Institute Genomics Platform"/>
            <consortium name="The Broad Institute Genome Sequencing Center for Infectious Disease"/>
            <person name="Wu L."/>
            <person name="Ma J."/>
        </authorList>
    </citation>
    <scope>NUCLEOTIDE SEQUENCE [LARGE SCALE GENOMIC DNA]</scope>
    <source>
        <strain evidence="3">CCUG 49679</strain>
    </source>
</reference>
<evidence type="ECO:0000256" key="1">
    <source>
        <dbReference type="SAM" id="Phobius"/>
    </source>
</evidence>
<evidence type="ECO:0000313" key="3">
    <source>
        <dbReference type="Proteomes" id="UP001596015"/>
    </source>
</evidence>